<evidence type="ECO:0000256" key="1">
    <source>
        <dbReference type="ARBA" id="ARBA00004162"/>
    </source>
</evidence>
<feature type="transmembrane region" description="Helical" evidence="7">
    <location>
        <begin position="406"/>
        <end position="429"/>
    </location>
</feature>
<evidence type="ECO:0000313" key="10">
    <source>
        <dbReference type="Proteomes" id="UP000216004"/>
    </source>
</evidence>
<sequence>MSNFNSFQDPSQGPRAEQTPGTFAGQASGQPEQEGQGSPQFHSGSQQYAPGPQPPSGEQGSPQWQQNSGWQGGPYEDRYYAGPQSGYGPTGSGPYSDPHGQGPMRGYPPVGSQTASRFFNWVRGSYLRRSDNCWIGGVCGGLAERLGWSTALVRAIMFICVLFFGAGAAFYGFAWFILPDRRNTIIAEDLFAGQWRGSMVGIIICWIAAVCSSWFVSPIVAALILYGFLAWSHSQARRYGWGYGPTSREEEPRPFDPTFGSDAGADAFAQATQRKQYPYQASRNNTQGQQSPVAQPSQYENEQTASGWQQTNFASSAQYVPTYRPVVASHQPKPVHRRKGAGPAVVLAVLGILFVSIMVFCLIALHPDARVDANVQLALIVGGGLCLLLGLLIVGMGLAGRRSGGLTPIAIIGMVVVVGLMGASLSYIAGTHEIRTRLEGYQTYHLSPGQVTTFGSDPAQMQRYRDGMLLEGSPGSPAHVTLDLSKYEDDNGSHRVEMEDGTHSRSGCPTGDVNLATRNVVVELKLPRGCSYGLLHSSRTLGLRDGSPLTMRDLYNSHSVQYWPGEGLRFGVSRSGVPFVDWNRSSYDDESDESYVAWPELQVYLVANQQSDCKVVHEGQATLPQSADSSKDKTSDDYRSKPNEDQDDDE</sequence>
<feature type="compositionally biased region" description="Low complexity" evidence="6">
    <location>
        <begin position="56"/>
        <end position="66"/>
    </location>
</feature>
<proteinExistence type="predicted"/>
<comment type="subcellular location">
    <subcellularLocation>
        <location evidence="1">Cell membrane</location>
        <topology evidence="1">Single-pass membrane protein</topology>
    </subcellularLocation>
</comment>
<feature type="region of interest" description="Disordered" evidence="6">
    <location>
        <begin position="1"/>
        <end position="108"/>
    </location>
</feature>
<evidence type="ECO:0000256" key="6">
    <source>
        <dbReference type="SAM" id="MobiDB-lite"/>
    </source>
</evidence>
<dbReference type="InterPro" id="IPR007168">
    <property type="entry name" value="Phageshock_PspC_N"/>
</dbReference>
<evidence type="ECO:0000313" key="9">
    <source>
        <dbReference type="EMBL" id="OZG50256.1"/>
    </source>
</evidence>
<protein>
    <submittedName>
        <fullName evidence="9">PspC domain-containing protein</fullName>
    </submittedName>
</protein>
<gene>
    <name evidence="9" type="ORF">BOCO_0773</name>
</gene>
<feature type="compositionally biased region" description="Polar residues" evidence="6">
    <location>
        <begin position="1"/>
        <end position="11"/>
    </location>
</feature>
<feature type="transmembrane region" description="Helical" evidence="7">
    <location>
        <begin position="377"/>
        <end position="399"/>
    </location>
</feature>
<dbReference type="OrthoDB" id="7359894at2"/>
<dbReference type="Pfam" id="PF04024">
    <property type="entry name" value="PspC"/>
    <property type="match status" value="1"/>
</dbReference>
<feature type="transmembrane region" description="Helical" evidence="7">
    <location>
        <begin position="198"/>
        <end position="229"/>
    </location>
</feature>
<comment type="caution">
    <text evidence="9">The sequence shown here is derived from an EMBL/GenBank/DDBJ whole genome shotgun (WGS) entry which is preliminary data.</text>
</comment>
<organism evidence="9 10">
    <name type="scientific">Bombiscardovia coagulans</name>
    <dbReference type="NCBI Taxonomy" id="686666"/>
    <lineage>
        <taxon>Bacteria</taxon>
        <taxon>Bacillati</taxon>
        <taxon>Actinomycetota</taxon>
        <taxon>Actinomycetes</taxon>
        <taxon>Bifidobacteriales</taxon>
        <taxon>Bifidobacteriaceae</taxon>
        <taxon>Bombiscardovia</taxon>
    </lineage>
</organism>
<name>A0A261EUD0_9BIFI</name>
<feature type="region of interest" description="Disordered" evidence="6">
    <location>
        <begin position="616"/>
        <end position="650"/>
    </location>
</feature>
<dbReference type="PANTHER" id="PTHR33885:SF3">
    <property type="entry name" value="PHAGE SHOCK PROTEIN C"/>
    <property type="match status" value="1"/>
</dbReference>
<feature type="transmembrane region" description="Helical" evidence="7">
    <location>
        <begin position="155"/>
        <end position="178"/>
    </location>
</feature>
<feature type="domain" description="Phage shock protein PspC N-terminal" evidence="8">
    <location>
        <begin position="127"/>
        <end position="180"/>
    </location>
</feature>
<feature type="compositionally biased region" description="Low complexity" evidence="6">
    <location>
        <begin position="24"/>
        <end position="40"/>
    </location>
</feature>
<dbReference type="GO" id="GO:0005886">
    <property type="term" value="C:plasma membrane"/>
    <property type="evidence" value="ECO:0007669"/>
    <property type="project" value="UniProtKB-SubCell"/>
</dbReference>
<feature type="compositionally biased region" description="Low complexity" evidence="6">
    <location>
        <begin position="82"/>
        <end position="96"/>
    </location>
</feature>
<dbReference type="AlphaFoldDB" id="A0A261EUD0"/>
<dbReference type="RefSeq" id="WP_158520408.1">
    <property type="nucleotide sequence ID" value="NZ_MWWS01000004.1"/>
</dbReference>
<evidence type="ECO:0000256" key="5">
    <source>
        <dbReference type="ARBA" id="ARBA00023136"/>
    </source>
</evidence>
<dbReference type="EMBL" id="MWWS01000004">
    <property type="protein sequence ID" value="OZG50256.1"/>
    <property type="molecule type" value="Genomic_DNA"/>
</dbReference>
<keyword evidence="2" id="KW-1003">Cell membrane</keyword>
<keyword evidence="10" id="KW-1185">Reference proteome</keyword>
<reference evidence="9 10" key="1">
    <citation type="journal article" date="2017" name="BMC Genomics">
        <title>Comparative genomic and phylogenomic analyses of the Bifidobacteriaceae family.</title>
        <authorList>
            <person name="Lugli G.A."/>
            <person name="Milani C."/>
            <person name="Turroni F."/>
            <person name="Duranti S."/>
            <person name="Mancabelli L."/>
            <person name="Mangifesta M."/>
            <person name="Ferrario C."/>
            <person name="Modesto M."/>
            <person name="Mattarelli P."/>
            <person name="Jiri K."/>
            <person name="van Sinderen D."/>
            <person name="Ventura M."/>
        </authorList>
    </citation>
    <scope>NUCLEOTIDE SEQUENCE [LARGE SCALE GENOMIC DNA]</scope>
    <source>
        <strain evidence="9 10">DSM 22924</strain>
    </source>
</reference>
<feature type="compositionally biased region" description="Basic and acidic residues" evidence="6">
    <location>
        <begin position="629"/>
        <end position="644"/>
    </location>
</feature>
<keyword evidence="3 7" id="KW-0812">Transmembrane</keyword>
<dbReference type="InterPro" id="IPR052027">
    <property type="entry name" value="PspC"/>
</dbReference>
<dbReference type="Proteomes" id="UP000216004">
    <property type="component" value="Unassembled WGS sequence"/>
</dbReference>
<accession>A0A261EUD0</accession>
<evidence type="ECO:0000256" key="7">
    <source>
        <dbReference type="SAM" id="Phobius"/>
    </source>
</evidence>
<evidence type="ECO:0000256" key="2">
    <source>
        <dbReference type="ARBA" id="ARBA00022475"/>
    </source>
</evidence>
<keyword evidence="4 7" id="KW-1133">Transmembrane helix</keyword>
<keyword evidence="5 7" id="KW-0472">Membrane</keyword>
<evidence type="ECO:0000256" key="4">
    <source>
        <dbReference type="ARBA" id="ARBA00022989"/>
    </source>
</evidence>
<evidence type="ECO:0000256" key="3">
    <source>
        <dbReference type="ARBA" id="ARBA00022692"/>
    </source>
</evidence>
<feature type="transmembrane region" description="Helical" evidence="7">
    <location>
        <begin position="344"/>
        <end position="365"/>
    </location>
</feature>
<dbReference type="PANTHER" id="PTHR33885">
    <property type="entry name" value="PHAGE SHOCK PROTEIN C"/>
    <property type="match status" value="1"/>
</dbReference>
<evidence type="ECO:0000259" key="8">
    <source>
        <dbReference type="Pfam" id="PF04024"/>
    </source>
</evidence>
<feature type="region of interest" description="Disordered" evidence="6">
    <location>
        <begin position="281"/>
        <end position="301"/>
    </location>
</feature>